<dbReference type="OrthoDB" id="206050at183963"/>
<keyword evidence="5" id="KW-1185">Reference proteome</keyword>
<evidence type="ECO:0000313" key="4">
    <source>
        <dbReference type="EMBL" id="SNR43259.1"/>
    </source>
</evidence>
<feature type="compositionally biased region" description="Polar residues" evidence="2">
    <location>
        <begin position="1135"/>
        <end position="1144"/>
    </location>
</feature>
<dbReference type="GO" id="GO:0005886">
    <property type="term" value="C:plasma membrane"/>
    <property type="evidence" value="ECO:0007669"/>
    <property type="project" value="UniProtKB-SubCell"/>
</dbReference>
<proteinExistence type="predicted"/>
<dbReference type="Proteomes" id="UP000198397">
    <property type="component" value="Unassembled WGS sequence"/>
</dbReference>
<evidence type="ECO:0000313" key="5">
    <source>
        <dbReference type="Proteomes" id="UP000198397"/>
    </source>
</evidence>
<feature type="compositionally biased region" description="Acidic residues" evidence="2">
    <location>
        <begin position="1331"/>
        <end position="1360"/>
    </location>
</feature>
<evidence type="ECO:0000256" key="2">
    <source>
        <dbReference type="SAM" id="MobiDB-lite"/>
    </source>
</evidence>
<feature type="domain" description="PGF-CTERM archaeal protein-sorting signal" evidence="3">
    <location>
        <begin position="1509"/>
        <end position="1530"/>
    </location>
</feature>
<dbReference type="Gene3D" id="2.60.40.10">
    <property type="entry name" value="Immunoglobulins"/>
    <property type="match status" value="1"/>
</dbReference>
<feature type="compositionally biased region" description="Gly residues" evidence="2">
    <location>
        <begin position="1364"/>
        <end position="1373"/>
    </location>
</feature>
<organism evidence="4 5">
    <name type="scientific">Halorubrum vacuolatum</name>
    <name type="common">Natronobacterium vacuolatum</name>
    <dbReference type="NCBI Taxonomy" id="63740"/>
    <lineage>
        <taxon>Archaea</taxon>
        <taxon>Methanobacteriati</taxon>
        <taxon>Methanobacteriota</taxon>
        <taxon>Stenosarchaea group</taxon>
        <taxon>Halobacteria</taxon>
        <taxon>Halobacteriales</taxon>
        <taxon>Haloferacaceae</taxon>
        <taxon>Halorubrum</taxon>
    </lineage>
</organism>
<protein>
    <submittedName>
        <fullName evidence="4">PGF-CTERM protein</fullName>
    </submittedName>
</protein>
<feature type="region of interest" description="Disordered" evidence="2">
    <location>
        <begin position="1038"/>
        <end position="1058"/>
    </location>
</feature>
<accession>A0A238WC30</accession>
<dbReference type="InterPro" id="IPR026371">
    <property type="entry name" value="PGF_CTERM"/>
</dbReference>
<feature type="compositionally biased region" description="Acidic residues" evidence="2">
    <location>
        <begin position="1476"/>
        <end position="1505"/>
    </location>
</feature>
<dbReference type="GO" id="GO:0030115">
    <property type="term" value="C:S-layer"/>
    <property type="evidence" value="ECO:0007669"/>
    <property type="project" value="UniProtKB-SubCell"/>
</dbReference>
<feature type="region of interest" description="Disordered" evidence="2">
    <location>
        <begin position="1106"/>
        <end position="1153"/>
    </location>
</feature>
<feature type="region of interest" description="Disordered" evidence="2">
    <location>
        <begin position="1316"/>
        <end position="1416"/>
    </location>
</feature>
<dbReference type="RefSeq" id="WP_089384493.1">
    <property type="nucleotide sequence ID" value="NZ_FZNQ01000006.1"/>
</dbReference>
<feature type="region of interest" description="Disordered" evidence="2">
    <location>
        <begin position="151"/>
        <end position="191"/>
    </location>
</feature>
<feature type="compositionally biased region" description="Acidic residues" evidence="2">
    <location>
        <begin position="163"/>
        <end position="181"/>
    </location>
</feature>
<sequence>MSDRFVDSLTPRKFVITLLAITVLFGGVGFAADTGAVTATLSPDETEANVGEELTFDIVVEGVEDDVGAYTTTVDITDTNVAKIVDLEPAGDPLFEPDDPVSDDGATATADVVYGDEAIDSDADDEVTIATVTIETKEPGTASVEQTVETLGDGDGQSITVTESEDAELEVDTDDDGEPSDPAEPALSGLDIAGQGADATITEGNDEDISATIENVGDEQGTFEVELEVAGGLDGGGAAATEDVTLDAGDSDTITFGSVTGDFDATDYDVLVMAGNNDVAGDLVVEEPDTQPTVDADASSISPDVVTEDDTDDYVAEVALENLDDVTTADVTVELVNYEDGESASIVKSADLGNLADDDSAVVTVEGSEFENVEAPVVDSETDFAVEVDVEGFDADVDPVSGEEIDQITVFKPGPEVASATVRDDAPDEIVVVFEEEVELMDNFPNDAGEFFIFDGDGLNNDPETVADGDLSVADGDIIVPLTEEVEADDPDVIEESLAYFSLGDDGAVVAVDDGTFAQGFTDLDVTNNVEKDEPESDPDVGITHAEGVAGSTTTLTEDGTSTTAEVLHAAPEGEDTFSFGGDADRTIEVTNTDTDRTIEIIPEEDEKTFDVEAIRLSIYDGLGEIRVDPRVGMITPDEDGEDINITVEGDDDVFTGSGDTFNEFELALVEDGDRVDTSEERLIGVNYVGDIEQDGTEDEITVTAPRDEEVDEDWFVTFRLVGEDPLPVLEQEVEHSDGDDEFEFTVDVSEIESGEYSASISMFEEEVAGERIHERLGTVRNLQSDFEVESDFVPDDEIDLQLASGPDLISTNQPLDVTVELNSDVAESFETEVLNEDDEVVRTSTFDAEDDVTDLFYTAIDEDDEPVDDGEYRLRVTAFGGDGQEEQVETEPFEVDNSPPTIENLQLDTDLTNDEVTVSADVEGVNSDVEVVNLGLASGFTFFAIGEEFTDADAEGDVETTIDVDDLVGDGEYNAIISAQDEAGNVAELEDEDATVTVDTTAPDIQPRVTDLGEVDATLTIEADEDVTIDEIDIEAEADGTTEDRSPSTPTDEGDEFEIEFDGTTLDDEDTTFTIEVEAEDEIGNADTYELTTSVTSYALDENNEATVEPDSTDGSFALSASDDADGNEERSASVGQTSSAPAGTSVEPDQITDEFIDVADIGLDEDELEDATVSVPLADIDIEGIDDEDLVFFYSPEGEEDYEVIEPEIVDDELVVEVDGFSQLAPGGMDDQPPSIDDTTVDPGTDLDIDDEDVTLTFEYSPVISAIDVSETSVDVDLSDDRTDVQITGEETEVHVDDLQPDETFSVELQVVDQAGNDVTTTETISVEDAQEDESEEEDAQEDESEEEDTESDDDDGADAGASGGGGGGAGAPTPGDEQFEISAPEVSGQEDASTPIDVTATITNTGGPSDGQTIELEIDGETVAEEELTLGSDGQVTVEFNDVDISALSEGEYTYRLTTADDTYTDTLTIGTDDTDPEEDTADDSDDSDDSVADTPEEEPAVEEQIPGFGVVVALIALLATALIAARTRVSE</sequence>
<dbReference type="NCBIfam" id="TIGR04126">
    <property type="entry name" value="PGF_CTERM"/>
    <property type="match status" value="1"/>
</dbReference>
<feature type="region of interest" description="Disordered" evidence="2">
    <location>
        <begin position="1469"/>
        <end position="1508"/>
    </location>
</feature>
<feature type="compositionally biased region" description="Polar residues" evidence="2">
    <location>
        <begin position="1403"/>
        <end position="1415"/>
    </location>
</feature>
<dbReference type="EMBL" id="FZNQ01000006">
    <property type="protein sequence ID" value="SNR43259.1"/>
    <property type="molecule type" value="Genomic_DNA"/>
</dbReference>
<dbReference type="Pfam" id="PF18204">
    <property type="entry name" value="PGF-CTERM"/>
    <property type="match status" value="1"/>
</dbReference>
<gene>
    <name evidence="4" type="ORF">SAMN06264855_10678</name>
</gene>
<reference evidence="4 5" key="1">
    <citation type="submission" date="2017-06" db="EMBL/GenBank/DDBJ databases">
        <authorList>
            <person name="Kim H.J."/>
            <person name="Triplett B.A."/>
        </authorList>
    </citation>
    <scope>NUCLEOTIDE SEQUENCE [LARGE SCALE GENOMIC DNA]</scope>
    <source>
        <strain evidence="4 5">DSM 8800</strain>
    </source>
</reference>
<evidence type="ECO:0000259" key="3">
    <source>
        <dbReference type="Pfam" id="PF18204"/>
    </source>
</evidence>
<name>A0A238WC30_HALVU</name>
<dbReference type="InterPro" id="IPR013783">
    <property type="entry name" value="Ig-like_fold"/>
</dbReference>
<evidence type="ECO:0000256" key="1">
    <source>
        <dbReference type="ARBA" id="ARBA00022729"/>
    </source>
</evidence>
<keyword evidence="1" id="KW-0732">Signal</keyword>